<feature type="region of interest" description="Disordered" evidence="1">
    <location>
        <begin position="71"/>
        <end position="97"/>
    </location>
</feature>
<comment type="caution">
    <text evidence="2">The sequence shown here is derived from an EMBL/GenBank/DDBJ whole genome shotgun (WGS) entry which is preliminary data.</text>
</comment>
<proteinExistence type="predicted"/>
<accession>A0A6N9U688</accession>
<name>A0A6N9U688_STRHA</name>
<dbReference type="RefSeq" id="WP_164348707.1">
    <property type="nucleotide sequence ID" value="NZ_JAAGLQ010000612.1"/>
</dbReference>
<dbReference type="EMBL" id="JAAGLQ010000612">
    <property type="protein sequence ID" value="NEA19344.1"/>
    <property type="molecule type" value="Genomic_DNA"/>
</dbReference>
<evidence type="ECO:0000256" key="1">
    <source>
        <dbReference type="SAM" id="MobiDB-lite"/>
    </source>
</evidence>
<gene>
    <name evidence="2" type="ORF">G3I29_28455</name>
</gene>
<sequence>MTPIVSLIAAAAVTDPEIAVRWPAGPDPRHTVQHVAAKALASKPDARPDVDSARAADPLYGLLSQSCSWSLSATGTGPPRCGKSGPARPSPPTSALIRSRPLILAATAAGE</sequence>
<evidence type="ECO:0000313" key="3">
    <source>
        <dbReference type="Proteomes" id="UP000471293"/>
    </source>
</evidence>
<dbReference type="Proteomes" id="UP000471293">
    <property type="component" value="Unassembled WGS sequence"/>
</dbReference>
<organism evidence="2 3">
    <name type="scientific">Streptomyces halstedii</name>
    <dbReference type="NCBI Taxonomy" id="1944"/>
    <lineage>
        <taxon>Bacteria</taxon>
        <taxon>Bacillati</taxon>
        <taxon>Actinomycetota</taxon>
        <taxon>Actinomycetes</taxon>
        <taxon>Kitasatosporales</taxon>
        <taxon>Streptomycetaceae</taxon>
        <taxon>Streptomyces</taxon>
    </lineage>
</organism>
<dbReference type="AlphaFoldDB" id="A0A6N9U688"/>
<protein>
    <submittedName>
        <fullName evidence="2">Uncharacterized protein</fullName>
    </submittedName>
</protein>
<evidence type="ECO:0000313" key="2">
    <source>
        <dbReference type="EMBL" id="NEA19344.1"/>
    </source>
</evidence>
<reference evidence="2 3" key="1">
    <citation type="submission" date="2020-01" db="EMBL/GenBank/DDBJ databases">
        <title>Insect and environment-associated Actinomycetes.</title>
        <authorList>
            <person name="Currrie C."/>
            <person name="Chevrette M."/>
            <person name="Carlson C."/>
            <person name="Stubbendieck R."/>
            <person name="Wendt-Pienkowski E."/>
        </authorList>
    </citation>
    <scope>NUCLEOTIDE SEQUENCE [LARGE SCALE GENOMIC DNA]</scope>
    <source>
        <strain evidence="2 3">SID11342</strain>
    </source>
</reference>